<keyword evidence="2" id="KW-0720">Serine protease</keyword>
<dbReference type="InterPro" id="IPR029058">
    <property type="entry name" value="AB_hydrolase_fold"/>
</dbReference>
<proteinExistence type="predicted"/>
<dbReference type="PANTHER" id="PTHR42776:SF27">
    <property type="entry name" value="DIPEPTIDYL PEPTIDASE FAMILY MEMBER 6"/>
    <property type="match status" value="1"/>
</dbReference>
<dbReference type="InterPro" id="IPR011659">
    <property type="entry name" value="WD40"/>
</dbReference>
<dbReference type="Proteomes" id="UP001321506">
    <property type="component" value="Unassembled WGS sequence"/>
</dbReference>
<dbReference type="EMBL" id="JASATX010000001">
    <property type="protein sequence ID" value="MDI2098205.1"/>
    <property type="molecule type" value="Genomic_DNA"/>
</dbReference>
<dbReference type="GO" id="GO:0006508">
    <property type="term" value="P:proteolysis"/>
    <property type="evidence" value="ECO:0007669"/>
    <property type="project" value="InterPro"/>
</dbReference>
<keyword evidence="5" id="KW-1185">Reference proteome</keyword>
<feature type="domain" description="Peptidase S9 prolyl oligopeptidase catalytic" evidence="3">
    <location>
        <begin position="467"/>
        <end position="670"/>
    </location>
</feature>
<dbReference type="EC" id="3.4.-.-" evidence="4"/>
<evidence type="ECO:0000259" key="3">
    <source>
        <dbReference type="Pfam" id="PF00326"/>
    </source>
</evidence>
<dbReference type="Pfam" id="PF07676">
    <property type="entry name" value="PD40"/>
    <property type="match status" value="2"/>
</dbReference>
<dbReference type="GO" id="GO:0004252">
    <property type="term" value="F:serine-type endopeptidase activity"/>
    <property type="evidence" value="ECO:0007669"/>
    <property type="project" value="TreeGrafter"/>
</dbReference>
<dbReference type="SUPFAM" id="SSF53474">
    <property type="entry name" value="alpha/beta-Hydrolases"/>
    <property type="match status" value="1"/>
</dbReference>
<evidence type="ECO:0000313" key="5">
    <source>
        <dbReference type="Proteomes" id="UP001321506"/>
    </source>
</evidence>
<reference evidence="4 5" key="1">
    <citation type="submission" date="2023-04" db="EMBL/GenBank/DDBJ databases">
        <title>Klugiella caeni sp. nov. isolated from the sludge of biochemical tank.</title>
        <authorList>
            <person name="Geng K."/>
        </authorList>
    </citation>
    <scope>NUCLEOTIDE SEQUENCE [LARGE SCALE GENOMIC DNA]</scope>
    <source>
        <strain evidence="4 5">YN-L-19</strain>
    </source>
</reference>
<protein>
    <submittedName>
        <fullName evidence="4">S9 family peptidase</fullName>
        <ecNumber evidence="4">3.4.-.-</ecNumber>
    </submittedName>
</protein>
<accession>A0AAW6TA44</accession>
<dbReference type="Pfam" id="PF00326">
    <property type="entry name" value="Peptidase_S9"/>
    <property type="match status" value="1"/>
</dbReference>
<name>A0AAW6TA44_9MICO</name>
<evidence type="ECO:0000256" key="2">
    <source>
        <dbReference type="ARBA" id="ARBA00022825"/>
    </source>
</evidence>
<keyword evidence="2" id="KW-0645">Protease</keyword>
<keyword evidence="1 4" id="KW-0378">Hydrolase</keyword>
<evidence type="ECO:0000256" key="1">
    <source>
        <dbReference type="ARBA" id="ARBA00022801"/>
    </source>
</evidence>
<dbReference type="AlphaFoldDB" id="A0AAW6TA44"/>
<dbReference type="Gene3D" id="3.40.50.1820">
    <property type="entry name" value="alpha/beta hydrolase"/>
    <property type="match status" value="1"/>
</dbReference>
<comment type="caution">
    <text evidence="4">The sequence shown here is derived from an EMBL/GenBank/DDBJ whole genome shotgun (WGS) entry which is preliminary data.</text>
</comment>
<evidence type="ECO:0000313" key="4">
    <source>
        <dbReference type="EMBL" id="MDI2098205.1"/>
    </source>
</evidence>
<dbReference type="SUPFAM" id="SSF82171">
    <property type="entry name" value="DPP6 N-terminal domain-like"/>
    <property type="match status" value="1"/>
</dbReference>
<dbReference type="PANTHER" id="PTHR42776">
    <property type="entry name" value="SERINE PEPTIDASE S9 FAMILY MEMBER"/>
    <property type="match status" value="1"/>
</dbReference>
<dbReference type="RefSeq" id="WP_281487955.1">
    <property type="nucleotide sequence ID" value="NZ_JASATX010000001.1"/>
</dbReference>
<organism evidence="4 5">
    <name type="scientific">Ruicaihuangia caeni</name>
    <dbReference type="NCBI Taxonomy" id="3042517"/>
    <lineage>
        <taxon>Bacteria</taxon>
        <taxon>Bacillati</taxon>
        <taxon>Actinomycetota</taxon>
        <taxon>Actinomycetes</taxon>
        <taxon>Micrococcales</taxon>
        <taxon>Microbacteriaceae</taxon>
        <taxon>Ruicaihuangia</taxon>
    </lineage>
</organism>
<gene>
    <name evidence="4" type="ORF">QF206_04405</name>
</gene>
<sequence length="689" mass="76009">MRADELPLLKSISRPSVHPGGDRAIVSATYPHLGADAYVGQLWEVALSGRARQRRITRGFRDTDPQFSPDGTMVAFLRSTAAGEHPQVWLMDAVGGEPRPLTDAALGVIEFRWSPDSKRIAFRAFDPEEGRYGTIDGLPPSAEPARHITRRRYRADGVGFVSDRFMRLFVLDVPALNDEPVYPVAPGVRDPKPKHPTAVPDARRLTTGEYHFTAFCFGSDSESIVAVAARHESRDDDLRTDLWRIALNRRSVTPRLLTGDEPPRAISLVEHAPGGALFFLAQELGHTARDFVARNTGLYRFDGASPALRLTDAESVDLQAASGMTVLDDNRVLVHELTRGTVQLRLVEHREGDRAATTSVAPLTSGAVVVNGSQALAEGRGIALTLAAGHTYGDLVVLRDGGYDLRTDFSAPLRRAGIRRALELEVASSDGYPVHGWVVLPEGEGPHPVLLNIHGGPYASYLHSLFDEAQVYASAGYAVVMCNPRGSAGYGQRHGRSIRHAMGTVDMQDVLAFLDGALDRHRTLDRGRVGIMGGSYGGYLTAWITSHEHRFEAAIVERGFLDATAFAGNSDIGTFFGQEYLGTDRTLVAAQNPQDRAHLVKTPTLIMHSEDDLRCPVDQAERYYQALREHGTDAELVLFPGENHELSRTGRPRHRLQRFELILNWWRRHLPTDENRTGIIQLPMFPPHR</sequence>
<dbReference type="InterPro" id="IPR001375">
    <property type="entry name" value="Peptidase_S9_cat"/>
</dbReference>
<dbReference type="InterPro" id="IPR011042">
    <property type="entry name" value="6-blade_b-propeller_TolB-like"/>
</dbReference>
<dbReference type="Gene3D" id="2.120.10.30">
    <property type="entry name" value="TolB, C-terminal domain"/>
    <property type="match status" value="1"/>
</dbReference>